<sequence length="57" mass="6985">HLLHFLPKYHWELNFIEYFWGAAKHYAQKRCGYYIGALRKMVLRSLDSVKPTLIWKF</sequence>
<proteinExistence type="predicted"/>
<gene>
    <name evidence="1" type="ORF">L873DRAFT_1714334</name>
</gene>
<feature type="non-terminal residue" evidence="1">
    <location>
        <position position="1"/>
    </location>
</feature>
<dbReference type="OrthoDB" id="5401962at2759"/>
<evidence type="ECO:0000313" key="1">
    <source>
        <dbReference type="EMBL" id="RPA91419.1"/>
    </source>
</evidence>
<dbReference type="EMBL" id="ML120497">
    <property type="protein sequence ID" value="RPA91419.1"/>
    <property type="molecule type" value="Genomic_DNA"/>
</dbReference>
<dbReference type="InterPro" id="IPR036397">
    <property type="entry name" value="RNaseH_sf"/>
</dbReference>
<dbReference type="GO" id="GO:0003676">
    <property type="term" value="F:nucleic acid binding"/>
    <property type="evidence" value="ECO:0007669"/>
    <property type="project" value="InterPro"/>
</dbReference>
<dbReference type="AlphaFoldDB" id="A0A3N4IZI9"/>
<dbReference type="Proteomes" id="UP000276215">
    <property type="component" value="Unassembled WGS sequence"/>
</dbReference>
<evidence type="ECO:0000313" key="2">
    <source>
        <dbReference type="Proteomes" id="UP000276215"/>
    </source>
</evidence>
<name>A0A3N4IZI9_9PEZI</name>
<reference evidence="1 2" key="1">
    <citation type="journal article" date="2018" name="Nat. Ecol. Evol.">
        <title>Pezizomycetes genomes reveal the molecular basis of ectomycorrhizal truffle lifestyle.</title>
        <authorList>
            <person name="Murat C."/>
            <person name="Payen T."/>
            <person name="Noel B."/>
            <person name="Kuo A."/>
            <person name="Morin E."/>
            <person name="Chen J."/>
            <person name="Kohler A."/>
            <person name="Krizsan K."/>
            <person name="Balestrini R."/>
            <person name="Da Silva C."/>
            <person name="Montanini B."/>
            <person name="Hainaut M."/>
            <person name="Levati E."/>
            <person name="Barry K.W."/>
            <person name="Belfiori B."/>
            <person name="Cichocki N."/>
            <person name="Clum A."/>
            <person name="Dockter R.B."/>
            <person name="Fauchery L."/>
            <person name="Guy J."/>
            <person name="Iotti M."/>
            <person name="Le Tacon F."/>
            <person name="Lindquist E.A."/>
            <person name="Lipzen A."/>
            <person name="Malagnac F."/>
            <person name="Mello A."/>
            <person name="Molinier V."/>
            <person name="Miyauchi S."/>
            <person name="Poulain J."/>
            <person name="Riccioni C."/>
            <person name="Rubini A."/>
            <person name="Sitrit Y."/>
            <person name="Splivallo R."/>
            <person name="Traeger S."/>
            <person name="Wang M."/>
            <person name="Zifcakova L."/>
            <person name="Wipf D."/>
            <person name="Zambonelli A."/>
            <person name="Paolocci F."/>
            <person name="Nowrousian M."/>
            <person name="Ottonello S."/>
            <person name="Baldrian P."/>
            <person name="Spatafora J.W."/>
            <person name="Henrissat B."/>
            <person name="Nagy L.G."/>
            <person name="Aury J.M."/>
            <person name="Wincker P."/>
            <person name="Grigoriev I.V."/>
            <person name="Bonfante P."/>
            <person name="Martin F.M."/>
        </authorList>
    </citation>
    <scope>NUCLEOTIDE SEQUENCE [LARGE SCALE GENOMIC DNA]</scope>
    <source>
        <strain evidence="1 2">120613-1</strain>
    </source>
</reference>
<evidence type="ECO:0008006" key="3">
    <source>
        <dbReference type="Google" id="ProtNLM"/>
    </source>
</evidence>
<dbReference type="Gene3D" id="3.30.420.10">
    <property type="entry name" value="Ribonuclease H-like superfamily/Ribonuclease H"/>
    <property type="match status" value="1"/>
</dbReference>
<keyword evidence="2" id="KW-1185">Reference proteome</keyword>
<organism evidence="1 2">
    <name type="scientific">Choiromyces venosus 120613-1</name>
    <dbReference type="NCBI Taxonomy" id="1336337"/>
    <lineage>
        <taxon>Eukaryota</taxon>
        <taxon>Fungi</taxon>
        <taxon>Dikarya</taxon>
        <taxon>Ascomycota</taxon>
        <taxon>Pezizomycotina</taxon>
        <taxon>Pezizomycetes</taxon>
        <taxon>Pezizales</taxon>
        <taxon>Tuberaceae</taxon>
        <taxon>Choiromyces</taxon>
    </lineage>
</organism>
<accession>A0A3N4IZI9</accession>
<dbReference type="STRING" id="1336337.A0A3N4IZI9"/>
<protein>
    <recommendedName>
        <fullName evidence="3">Tc1-like transposase DDE domain-containing protein</fullName>
    </recommendedName>
</protein>